<dbReference type="Gramene" id="Kaladp0040s0743.1.v1.1">
    <property type="protein sequence ID" value="Kaladp0040s0743.1.v1.1.CDS.1"/>
    <property type="gene ID" value="Kaladp0040s0743.v1.1"/>
</dbReference>
<organism evidence="2 3">
    <name type="scientific">Kalanchoe fedtschenkoi</name>
    <name type="common">Lavender scallops</name>
    <name type="synonym">South American air plant</name>
    <dbReference type="NCBI Taxonomy" id="63787"/>
    <lineage>
        <taxon>Eukaryota</taxon>
        <taxon>Viridiplantae</taxon>
        <taxon>Streptophyta</taxon>
        <taxon>Embryophyta</taxon>
        <taxon>Tracheophyta</taxon>
        <taxon>Spermatophyta</taxon>
        <taxon>Magnoliopsida</taxon>
        <taxon>eudicotyledons</taxon>
        <taxon>Gunneridae</taxon>
        <taxon>Pentapetalae</taxon>
        <taxon>Saxifragales</taxon>
        <taxon>Crassulaceae</taxon>
        <taxon>Kalanchoe</taxon>
    </lineage>
</organism>
<dbReference type="EnsemblPlants" id="Kaladp0040s0743.1.v1.1">
    <property type="protein sequence ID" value="Kaladp0040s0743.1.v1.1.CDS.1"/>
    <property type="gene ID" value="Kaladp0040s0743.v1.1"/>
</dbReference>
<keyword evidence="3" id="KW-1185">Reference proteome</keyword>
<dbReference type="AlphaFoldDB" id="A0A7N0TPE4"/>
<protein>
    <submittedName>
        <fullName evidence="2">Uncharacterized protein</fullName>
    </submittedName>
</protein>
<evidence type="ECO:0000313" key="3">
    <source>
        <dbReference type="Proteomes" id="UP000594263"/>
    </source>
</evidence>
<dbReference type="Proteomes" id="UP000594263">
    <property type="component" value="Unplaced"/>
</dbReference>
<evidence type="ECO:0000313" key="2">
    <source>
        <dbReference type="EnsemblPlants" id="Kaladp0040s0743.1.v1.1.CDS.1"/>
    </source>
</evidence>
<feature type="chain" id="PRO_5029709137" evidence="1">
    <location>
        <begin position="30"/>
        <end position="88"/>
    </location>
</feature>
<reference evidence="2" key="1">
    <citation type="submission" date="2021-01" db="UniProtKB">
        <authorList>
            <consortium name="EnsemblPlants"/>
        </authorList>
    </citation>
    <scope>IDENTIFICATION</scope>
</reference>
<feature type="signal peptide" evidence="1">
    <location>
        <begin position="1"/>
        <end position="29"/>
    </location>
</feature>
<keyword evidence="1" id="KW-0732">Signal</keyword>
<proteinExistence type="predicted"/>
<name>A0A7N0TPE4_KALFE</name>
<evidence type="ECO:0000256" key="1">
    <source>
        <dbReference type="SAM" id="SignalP"/>
    </source>
</evidence>
<accession>A0A7N0TPE4</accession>
<sequence>MGRRQAGSSRTVLTAIVLICMIAARTVLAQKGNRNNNGDRKALGSCASQCTNTFVQCVVGCSFGGGAMIAACIQRCGMVFTPCLARCR</sequence>